<dbReference type="PROSITE" id="PS50893">
    <property type="entry name" value="ABC_TRANSPORTER_2"/>
    <property type="match status" value="1"/>
</dbReference>
<protein>
    <submittedName>
        <fullName evidence="5">ABC transporter</fullName>
    </submittedName>
</protein>
<dbReference type="InterPro" id="IPR025302">
    <property type="entry name" value="DrrA1/2-like_C"/>
</dbReference>
<dbReference type="SUPFAM" id="SSF52540">
    <property type="entry name" value="P-loop containing nucleoside triphosphate hydrolases"/>
    <property type="match status" value="1"/>
</dbReference>
<evidence type="ECO:0000259" key="4">
    <source>
        <dbReference type="PROSITE" id="PS50893"/>
    </source>
</evidence>
<dbReference type="InterPro" id="IPR003593">
    <property type="entry name" value="AAA+_ATPase"/>
</dbReference>
<name>A0A919Q2S5_9MICO</name>
<dbReference type="EMBL" id="BONR01000001">
    <property type="protein sequence ID" value="GIG54197.1"/>
    <property type="molecule type" value="Genomic_DNA"/>
</dbReference>
<dbReference type="SMART" id="SM00382">
    <property type="entry name" value="AAA"/>
    <property type="match status" value="1"/>
</dbReference>
<dbReference type="PANTHER" id="PTHR43582">
    <property type="entry name" value="LINEARMYCIN RESISTANCE ATP-BINDING PROTEIN LNRL"/>
    <property type="match status" value="1"/>
</dbReference>
<keyword evidence="3" id="KW-0067">ATP-binding</keyword>
<dbReference type="InterPro" id="IPR027417">
    <property type="entry name" value="P-loop_NTPase"/>
</dbReference>
<evidence type="ECO:0000313" key="6">
    <source>
        <dbReference type="Proteomes" id="UP000652354"/>
    </source>
</evidence>
<proteinExistence type="predicted"/>
<evidence type="ECO:0000313" key="5">
    <source>
        <dbReference type="EMBL" id="GIG54197.1"/>
    </source>
</evidence>
<dbReference type="GO" id="GO:0016887">
    <property type="term" value="F:ATP hydrolysis activity"/>
    <property type="evidence" value="ECO:0007669"/>
    <property type="project" value="InterPro"/>
</dbReference>
<dbReference type="Proteomes" id="UP000652354">
    <property type="component" value="Unassembled WGS sequence"/>
</dbReference>
<dbReference type="InterPro" id="IPR003439">
    <property type="entry name" value="ABC_transporter-like_ATP-bd"/>
</dbReference>
<reference evidence="5" key="1">
    <citation type="submission" date="2021-01" db="EMBL/GenBank/DDBJ databases">
        <title>Whole genome shotgun sequence of Demequina activiva NBRC 110675.</title>
        <authorList>
            <person name="Komaki H."/>
            <person name="Tamura T."/>
        </authorList>
    </citation>
    <scope>NUCLEOTIDE SEQUENCE</scope>
    <source>
        <strain evidence="5">NBRC 110675</strain>
    </source>
</reference>
<dbReference type="Gene3D" id="3.40.50.300">
    <property type="entry name" value="P-loop containing nucleotide triphosphate hydrolases"/>
    <property type="match status" value="1"/>
</dbReference>
<feature type="domain" description="ABC transporter" evidence="4">
    <location>
        <begin position="6"/>
        <end position="247"/>
    </location>
</feature>
<gene>
    <name evidence="5" type="ORF">Dac01nite_09490</name>
</gene>
<dbReference type="Pfam" id="PF00005">
    <property type="entry name" value="ABC_tran"/>
    <property type="match status" value="1"/>
</dbReference>
<accession>A0A919Q2S5</accession>
<keyword evidence="2" id="KW-0547">Nucleotide-binding</keyword>
<dbReference type="PROSITE" id="PS00211">
    <property type="entry name" value="ABC_TRANSPORTER_1"/>
    <property type="match status" value="1"/>
</dbReference>
<keyword evidence="1" id="KW-0813">Transport</keyword>
<sequence length="327" mass="34571">MSTPIIDARGLRKTYSVRGRGKDAPRTVEAVKGVDITVAAGEIVGFLGPNGAGKTTTLRMLTTLLDPSGGTATVNGHDLAKDPVGVRRSIGYVAQMGTTDPSAVAGEELVDQARLYGIDRGVAAERGKALLSGLDLDGIWERKCGTLSGGQRRRLDIAMGLIHEPTIVFLDEPSTGLDPQSRANLWEHIRRVRDDFDTTVFITTHYMDEADALSDRLLVIDHGEIVGAGTSDELKRSVGGDQVLLTASSADAAAALAAAATEVLGDVPHEIDGDVVRLTVPDGASALPTLLREMGSGHDVAGVEVRRPTLDDVFLTMTGRSLRDEEA</sequence>
<evidence type="ECO:0000256" key="1">
    <source>
        <dbReference type="ARBA" id="ARBA00022448"/>
    </source>
</evidence>
<dbReference type="PANTHER" id="PTHR43582:SF5">
    <property type="entry name" value="ABC TRANSPORTER"/>
    <property type="match status" value="1"/>
</dbReference>
<comment type="caution">
    <text evidence="5">The sequence shown here is derived from an EMBL/GenBank/DDBJ whole genome shotgun (WGS) entry which is preliminary data.</text>
</comment>
<dbReference type="Pfam" id="PF13732">
    <property type="entry name" value="DrrA1-3_C"/>
    <property type="match status" value="1"/>
</dbReference>
<dbReference type="RefSeq" id="WP_203653710.1">
    <property type="nucleotide sequence ID" value="NZ_BONR01000001.1"/>
</dbReference>
<dbReference type="GO" id="GO:0005524">
    <property type="term" value="F:ATP binding"/>
    <property type="evidence" value="ECO:0007669"/>
    <property type="project" value="UniProtKB-KW"/>
</dbReference>
<organism evidence="5 6">
    <name type="scientific">Demequina activiva</name>
    <dbReference type="NCBI Taxonomy" id="1582364"/>
    <lineage>
        <taxon>Bacteria</taxon>
        <taxon>Bacillati</taxon>
        <taxon>Actinomycetota</taxon>
        <taxon>Actinomycetes</taxon>
        <taxon>Micrococcales</taxon>
        <taxon>Demequinaceae</taxon>
        <taxon>Demequina</taxon>
    </lineage>
</organism>
<evidence type="ECO:0000256" key="2">
    <source>
        <dbReference type="ARBA" id="ARBA00022741"/>
    </source>
</evidence>
<dbReference type="AlphaFoldDB" id="A0A919Q2S5"/>
<evidence type="ECO:0000256" key="3">
    <source>
        <dbReference type="ARBA" id="ARBA00022840"/>
    </source>
</evidence>
<dbReference type="InterPro" id="IPR017871">
    <property type="entry name" value="ABC_transporter-like_CS"/>
</dbReference>
<keyword evidence="6" id="KW-1185">Reference proteome</keyword>